<feature type="domain" description="Transposase IS66 zinc-finger binding" evidence="3">
    <location>
        <begin position="127"/>
        <end position="171"/>
    </location>
</feature>
<evidence type="ECO:0000259" key="4">
    <source>
        <dbReference type="Pfam" id="PF13007"/>
    </source>
</evidence>
<feature type="domain" description="Transposase IS66 central" evidence="2">
    <location>
        <begin position="185"/>
        <end position="486"/>
    </location>
</feature>
<evidence type="ECO:0000256" key="1">
    <source>
        <dbReference type="SAM" id="Coils"/>
    </source>
</evidence>
<organism evidence="6 7">
    <name type="scientific">Thalassovita aquimarina</name>
    <dbReference type="NCBI Taxonomy" id="2785917"/>
    <lineage>
        <taxon>Bacteria</taxon>
        <taxon>Pseudomonadati</taxon>
        <taxon>Pseudomonadota</taxon>
        <taxon>Alphaproteobacteria</taxon>
        <taxon>Rhodobacterales</taxon>
        <taxon>Roseobacteraceae</taxon>
        <taxon>Thalassovita</taxon>
    </lineage>
</organism>
<evidence type="ECO:0000259" key="3">
    <source>
        <dbReference type="Pfam" id="PF13005"/>
    </source>
</evidence>
<keyword evidence="1" id="KW-0175">Coiled coil</keyword>
<evidence type="ECO:0000259" key="5">
    <source>
        <dbReference type="Pfam" id="PF13817"/>
    </source>
</evidence>
<accession>A0ABS5HXC5</accession>
<reference evidence="6 7" key="1">
    <citation type="journal article" date="2021" name="Arch. Microbiol.">
        <title>Thalassobius aquimarinus sp. nov., isolated from the Sea of Japan seashore.</title>
        <authorList>
            <person name="Kurilenko V.V."/>
            <person name="Romanenko L.A."/>
            <person name="Chernysheva N.Y."/>
            <person name="Velansky P.V."/>
            <person name="Tekutyeva L.A."/>
            <person name="Isaeva M.P."/>
            <person name="Mikhailov V.V."/>
        </authorList>
    </citation>
    <scope>NUCLEOTIDE SEQUENCE [LARGE SCALE GENOMIC DNA]</scope>
    <source>
        <strain evidence="6 7">KMM 8518</strain>
    </source>
</reference>
<proteinExistence type="predicted"/>
<dbReference type="EMBL" id="JADMKU010000047">
    <property type="protein sequence ID" value="MBR9653589.1"/>
    <property type="molecule type" value="Genomic_DNA"/>
</dbReference>
<feature type="coiled-coil region" evidence="1">
    <location>
        <begin position="8"/>
        <end position="96"/>
    </location>
</feature>
<comment type="caution">
    <text evidence="6">The sequence shown here is derived from an EMBL/GenBank/DDBJ whole genome shotgun (WGS) entry which is preliminary data.</text>
</comment>
<dbReference type="PANTHER" id="PTHR33678">
    <property type="entry name" value="BLL1576 PROTEIN"/>
    <property type="match status" value="1"/>
</dbReference>
<dbReference type="InterPro" id="IPR004291">
    <property type="entry name" value="Transposase_IS66_central"/>
</dbReference>
<dbReference type="Proteomes" id="UP001195941">
    <property type="component" value="Unassembled WGS sequence"/>
</dbReference>
<sequence length="541" mass="60240">MSNTASEIAILRAALAASEARAEAAESELAQVRAVVSTSEAMIRHLRLEIAKLRREQYGHSSERRTRLIDQMELQLEELEAAATEDEIAAERLAKTTTVAGFDRRRTTRKPFPDHLPRERVVIAAPAACSCCGSDRIVKMGEDITETLEVIPRQWKVIQTVREKFTCRQCEKISQPPAPFHPTPRGWAGPNLLAMILFEKFGQHLPLNRQAERYAKEGVDLSLSTLADQVGACAAALEPLHALIRAHVLEAERLHGDDTTVPLLAKGGTKTARLWTYVRDDRPFGGGAPPAALFHFSRDRGMANPNRHLVGWQGVLQADAYGGYNDLYRADRGPGPVESALCWSHARRKFFELADIKGIVRKGKPAHDISPVALEAVTRIDAIFDIERGINGLTAAERQEARQQLSRPLVEALHDWMRTERDRMSKHSPVAKAISYMFAKDRWTAFSRFLDDGRICLTNNAAERALRGVALGRKSWLFAGSERGGDRAAFMYSLIVTAKMNDVDPQAWLADVLARLPNTTVSQVPDLLPWNWSQAEQRIAA</sequence>
<keyword evidence="7" id="KW-1185">Reference proteome</keyword>
<dbReference type="InterPro" id="IPR052344">
    <property type="entry name" value="Transposase-related"/>
</dbReference>
<evidence type="ECO:0000313" key="7">
    <source>
        <dbReference type="Proteomes" id="UP001195941"/>
    </source>
</evidence>
<evidence type="ECO:0000313" key="6">
    <source>
        <dbReference type="EMBL" id="MBR9653589.1"/>
    </source>
</evidence>
<dbReference type="NCBIfam" id="NF033517">
    <property type="entry name" value="transpos_IS66"/>
    <property type="match status" value="1"/>
</dbReference>
<feature type="domain" description="Transposase IS66 C-terminal" evidence="5">
    <location>
        <begin position="493"/>
        <end position="530"/>
    </location>
</feature>
<dbReference type="InterPro" id="IPR024463">
    <property type="entry name" value="Transposase_TnpC_homeodom"/>
</dbReference>
<protein>
    <submittedName>
        <fullName evidence="6">IS66 family transposase</fullName>
    </submittedName>
</protein>
<dbReference type="Pfam" id="PF13817">
    <property type="entry name" value="DDE_Tnp_IS66_C"/>
    <property type="match status" value="1"/>
</dbReference>
<dbReference type="Pfam" id="PF13007">
    <property type="entry name" value="LZ_Tnp_IS66"/>
    <property type="match status" value="1"/>
</dbReference>
<gene>
    <name evidence="6" type="ORF">IT775_20975</name>
</gene>
<evidence type="ECO:0000259" key="2">
    <source>
        <dbReference type="Pfam" id="PF03050"/>
    </source>
</evidence>
<name>A0ABS5HXC5_9RHOB</name>
<dbReference type="InterPro" id="IPR024474">
    <property type="entry name" value="Znf_dom_IS66"/>
</dbReference>
<dbReference type="Pfam" id="PF03050">
    <property type="entry name" value="DDE_Tnp_IS66"/>
    <property type="match status" value="1"/>
</dbReference>
<dbReference type="RefSeq" id="WP_212703213.1">
    <property type="nucleotide sequence ID" value="NZ_JADMKU010000047.1"/>
</dbReference>
<dbReference type="InterPro" id="IPR039552">
    <property type="entry name" value="IS66_C"/>
</dbReference>
<dbReference type="Pfam" id="PF13005">
    <property type="entry name" value="zf-IS66"/>
    <property type="match status" value="1"/>
</dbReference>
<dbReference type="PANTHER" id="PTHR33678:SF1">
    <property type="entry name" value="BLL1576 PROTEIN"/>
    <property type="match status" value="1"/>
</dbReference>
<feature type="domain" description="Transposase TnpC homeodomain" evidence="4">
    <location>
        <begin position="45"/>
        <end position="121"/>
    </location>
</feature>